<gene>
    <name evidence="13" type="ORF">BOCO_0932</name>
</gene>
<evidence type="ECO:0000313" key="14">
    <source>
        <dbReference type="Proteomes" id="UP000216004"/>
    </source>
</evidence>
<dbReference type="InterPro" id="IPR003342">
    <property type="entry name" value="ArnT-like_N"/>
</dbReference>
<evidence type="ECO:0000256" key="5">
    <source>
        <dbReference type="ARBA" id="ARBA00022679"/>
    </source>
</evidence>
<comment type="similarity">
    <text evidence="3 10">Belongs to the glycosyltransferase 39 family.</text>
</comment>
<keyword evidence="8 10" id="KW-0472">Membrane</keyword>
<comment type="function">
    <text evidence="10">Protein O-mannosyltransferase that catalyzes the transfer of a single mannose residue from a polyprenol phospho-mannosyl lipidic donor to the hydroxyl group of selected serine and threonine residues in acceptor proteins.</text>
</comment>
<feature type="transmembrane region" description="Helical" evidence="10">
    <location>
        <begin position="124"/>
        <end position="142"/>
    </location>
</feature>
<dbReference type="EC" id="2.4.1.-" evidence="10"/>
<dbReference type="PANTHER" id="PTHR10050:SF46">
    <property type="entry name" value="PROTEIN O-MANNOSYL-TRANSFERASE 2"/>
    <property type="match status" value="1"/>
</dbReference>
<comment type="caution">
    <text evidence="13">The sequence shown here is derived from an EMBL/GenBank/DDBJ whole genome shotgun (WGS) entry which is preliminary data.</text>
</comment>
<feature type="transmembrane region" description="Helical" evidence="10">
    <location>
        <begin position="210"/>
        <end position="231"/>
    </location>
</feature>
<keyword evidence="10" id="KW-1003">Cell membrane</keyword>
<protein>
    <recommendedName>
        <fullName evidence="9 10">Polyprenol-phosphate-mannose--protein mannosyltransferase</fullName>
        <ecNumber evidence="10">2.4.1.-</ecNumber>
    </recommendedName>
</protein>
<dbReference type="UniPathway" id="UPA00378"/>
<evidence type="ECO:0000259" key="11">
    <source>
        <dbReference type="Pfam" id="PF02366"/>
    </source>
</evidence>
<evidence type="ECO:0000256" key="3">
    <source>
        <dbReference type="ARBA" id="ARBA00007222"/>
    </source>
</evidence>
<feature type="transmembrane region" description="Helical" evidence="10">
    <location>
        <begin position="277"/>
        <end position="298"/>
    </location>
</feature>
<evidence type="ECO:0000313" key="13">
    <source>
        <dbReference type="EMBL" id="OZG50415.1"/>
    </source>
</evidence>
<keyword evidence="7 10" id="KW-1133">Transmembrane helix</keyword>
<sequence length="515" mass="58502">MALFAGLLRFVRLGTPHDIIFDETYYVKDAWTMLMTGEARNWPEKVGAAHTPIDQLFASGQTHLWLSSAEYVVHPPIGKWCIALGLRLFGGASNPFAWRAATALAGTIAVLLLCRVAFQLFHNLPIALMAGFLMSIDGLGITMSRTSLLDNFIMLFVLAAFSCLLSHRDWALHRLQEAYKHDSHTGNFTVVETTRVFGGRRQQTKLLLNARGPFIACSWWRLAAAILLGLATATKWSGAYFFAIFAVTSVLWDSYARHQVGYRSWFTSAILIDGLPAAAYMLPAWVITYLASWAGWFIHPDSYMHNWAASHRGEGVTWLPDSLRSFAEYHKEMWLFHTTLDTPHPYMSNPLTWPLQIRPTSFYWEELANNTGLCKLAPHATCVAAITSLGNPILWWLACICFITGLVICVFSQHGDWRFLAVTVGLLAGWLPWTQYLHRTTFTFYSIVILPWMILAICYVAEWLRKNLTKSNYRITCRITLVVIGLVSAFFYPIWTAVPVPYDFWLAHMWLPSWL</sequence>
<accession>A0A261EUB0</accession>
<dbReference type="InterPro" id="IPR032421">
    <property type="entry name" value="PMT_4TMC"/>
</dbReference>
<evidence type="ECO:0000256" key="1">
    <source>
        <dbReference type="ARBA" id="ARBA00004127"/>
    </source>
</evidence>
<comment type="subcellular location">
    <subcellularLocation>
        <location evidence="10">Cell membrane</location>
    </subcellularLocation>
    <subcellularLocation>
        <location evidence="1">Endomembrane system</location>
        <topology evidence="1">Multi-pass membrane protein</topology>
    </subcellularLocation>
</comment>
<keyword evidence="5 10" id="KW-0808">Transferase</keyword>
<evidence type="ECO:0000259" key="12">
    <source>
        <dbReference type="Pfam" id="PF16192"/>
    </source>
</evidence>
<evidence type="ECO:0000256" key="10">
    <source>
        <dbReference type="RuleBase" id="RU367007"/>
    </source>
</evidence>
<dbReference type="EMBL" id="MWWS01000004">
    <property type="protein sequence ID" value="OZG50415.1"/>
    <property type="molecule type" value="Genomic_DNA"/>
</dbReference>
<dbReference type="RefSeq" id="WP_244568738.1">
    <property type="nucleotide sequence ID" value="NZ_MWWS01000004.1"/>
</dbReference>
<keyword evidence="6 10" id="KW-0812">Transmembrane</keyword>
<evidence type="ECO:0000256" key="8">
    <source>
        <dbReference type="ARBA" id="ARBA00023136"/>
    </source>
</evidence>
<name>A0A261EUB0_9BIFI</name>
<dbReference type="Proteomes" id="UP000216004">
    <property type="component" value="Unassembled WGS sequence"/>
</dbReference>
<reference evidence="13 14" key="1">
    <citation type="journal article" date="2017" name="BMC Genomics">
        <title>Comparative genomic and phylogenomic analyses of the Bifidobacteriaceae family.</title>
        <authorList>
            <person name="Lugli G.A."/>
            <person name="Milani C."/>
            <person name="Turroni F."/>
            <person name="Duranti S."/>
            <person name="Mancabelli L."/>
            <person name="Mangifesta M."/>
            <person name="Ferrario C."/>
            <person name="Modesto M."/>
            <person name="Mattarelli P."/>
            <person name="Jiri K."/>
            <person name="van Sinderen D."/>
            <person name="Ventura M."/>
        </authorList>
    </citation>
    <scope>NUCLEOTIDE SEQUENCE [LARGE SCALE GENOMIC DNA]</scope>
    <source>
        <strain evidence="13 14">DSM 22924</strain>
    </source>
</reference>
<feature type="transmembrane region" description="Helical" evidence="10">
    <location>
        <begin position="237"/>
        <end position="256"/>
    </location>
</feature>
<dbReference type="InterPro" id="IPR027005">
    <property type="entry name" value="PMT-like"/>
</dbReference>
<feature type="transmembrane region" description="Helical" evidence="10">
    <location>
        <begin position="419"/>
        <end position="436"/>
    </location>
</feature>
<evidence type="ECO:0000256" key="4">
    <source>
        <dbReference type="ARBA" id="ARBA00022676"/>
    </source>
</evidence>
<organism evidence="13 14">
    <name type="scientific">Bombiscardovia coagulans</name>
    <dbReference type="NCBI Taxonomy" id="686666"/>
    <lineage>
        <taxon>Bacteria</taxon>
        <taxon>Bacillati</taxon>
        <taxon>Actinomycetota</taxon>
        <taxon>Actinomycetes</taxon>
        <taxon>Bifidobacteriales</taxon>
        <taxon>Bifidobacteriaceae</taxon>
        <taxon>Bombiscardovia</taxon>
    </lineage>
</organism>
<comment type="pathway">
    <text evidence="2 10">Protein modification; protein glycosylation.</text>
</comment>
<evidence type="ECO:0000256" key="7">
    <source>
        <dbReference type="ARBA" id="ARBA00022989"/>
    </source>
</evidence>
<dbReference type="GO" id="GO:0005886">
    <property type="term" value="C:plasma membrane"/>
    <property type="evidence" value="ECO:0007669"/>
    <property type="project" value="UniProtKB-SubCell"/>
</dbReference>
<keyword evidence="4 10" id="KW-0328">Glycosyltransferase</keyword>
<feature type="domain" description="Protein O-mannosyl-transferase C-terminal four TM" evidence="12">
    <location>
        <begin position="323"/>
        <end position="514"/>
    </location>
</feature>
<dbReference type="GO" id="GO:0012505">
    <property type="term" value="C:endomembrane system"/>
    <property type="evidence" value="ECO:0007669"/>
    <property type="project" value="UniProtKB-SubCell"/>
</dbReference>
<feature type="transmembrane region" description="Helical" evidence="10">
    <location>
        <begin position="442"/>
        <end position="463"/>
    </location>
</feature>
<dbReference type="GO" id="GO:0004169">
    <property type="term" value="F:dolichyl-phosphate-mannose-protein mannosyltransferase activity"/>
    <property type="evidence" value="ECO:0007669"/>
    <property type="project" value="UniProtKB-UniRule"/>
</dbReference>
<feature type="transmembrane region" description="Helical" evidence="10">
    <location>
        <begin position="148"/>
        <end position="166"/>
    </location>
</feature>
<proteinExistence type="inferred from homology"/>
<dbReference type="AlphaFoldDB" id="A0A261EUB0"/>
<feature type="transmembrane region" description="Helical" evidence="10">
    <location>
        <begin position="96"/>
        <end position="117"/>
    </location>
</feature>
<feature type="transmembrane region" description="Helical" evidence="10">
    <location>
        <begin position="475"/>
        <end position="495"/>
    </location>
</feature>
<dbReference type="PANTHER" id="PTHR10050">
    <property type="entry name" value="DOLICHYL-PHOSPHATE-MANNOSE--PROTEIN MANNOSYLTRANSFERASE"/>
    <property type="match status" value="1"/>
</dbReference>
<feature type="transmembrane region" description="Helical" evidence="10">
    <location>
        <begin position="393"/>
        <end position="412"/>
    </location>
</feature>
<feature type="domain" description="ArnT-like N-terminal" evidence="11">
    <location>
        <begin position="90"/>
        <end position="168"/>
    </location>
</feature>
<evidence type="ECO:0000256" key="2">
    <source>
        <dbReference type="ARBA" id="ARBA00004922"/>
    </source>
</evidence>
<evidence type="ECO:0000256" key="9">
    <source>
        <dbReference type="ARBA" id="ARBA00093617"/>
    </source>
</evidence>
<evidence type="ECO:0000256" key="6">
    <source>
        <dbReference type="ARBA" id="ARBA00022692"/>
    </source>
</evidence>
<keyword evidence="14" id="KW-1185">Reference proteome</keyword>
<dbReference type="Pfam" id="PF16192">
    <property type="entry name" value="PMT_4TMC"/>
    <property type="match status" value="1"/>
</dbReference>
<dbReference type="Pfam" id="PF02366">
    <property type="entry name" value="PMT"/>
    <property type="match status" value="1"/>
</dbReference>